<keyword evidence="1" id="KW-0812">Transmembrane</keyword>
<reference evidence="3" key="1">
    <citation type="submission" date="2020-08" db="EMBL/GenBank/DDBJ databases">
        <title>Lacibacter sp. S13-6-6 genome sequencing.</title>
        <authorList>
            <person name="Jin L."/>
        </authorList>
    </citation>
    <scope>NUCLEOTIDE SEQUENCE [LARGE SCALE GENOMIC DNA]</scope>
    <source>
        <strain evidence="3">S13-6-6</strain>
    </source>
</reference>
<gene>
    <name evidence="2" type="ORF">H4075_09720</name>
</gene>
<organism evidence="2 3">
    <name type="scientific">Lacibacter sediminis</name>
    <dbReference type="NCBI Taxonomy" id="2760713"/>
    <lineage>
        <taxon>Bacteria</taxon>
        <taxon>Pseudomonadati</taxon>
        <taxon>Bacteroidota</taxon>
        <taxon>Chitinophagia</taxon>
        <taxon>Chitinophagales</taxon>
        <taxon>Chitinophagaceae</taxon>
        <taxon>Lacibacter</taxon>
    </lineage>
</organism>
<keyword evidence="3" id="KW-1185">Reference proteome</keyword>
<dbReference type="KEGG" id="lacs:H4075_09720"/>
<dbReference type="AlphaFoldDB" id="A0A7G5XLS4"/>
<sequence>MFKSKTFYFIRMIIFLAFAVYLITYVCMNWSRLIQSDRMLLFMRILGSAYFTYKAIDYFIEWRNWGKPDTEAV</sequence>
<keyword evidence="1" id="KW-1133">Transmembrane helix</keyword>
<dbReference type="RefSeq" id="WP_182806314.1">
    <property type="nucleotide sequence ID" value="NZ_CP060007.1"/>
</dbReference>
<accession>A0A7G5XLS4</accession>
<dbReference type="EMBL" id="CP060007">
    <property type="protein sequence ID" value="QNA46427.1"/>
    <property type="molecule type" value="Genomic_DNA"/>
</dbReference>
<dbReference type="Proteomes" id="UP000515344">
    <property type="component" value="Chromosome"/>
</dbReference>
<evidence type="ECO:0000256" key="1">
    <source>
        <dbReference type="SAM" id="Phobius"/>
    </source>
</evidence>
<keyword evidence="1" id="KW-0472">Membrane</keyword>
<evidence type="ECO:0000313" key="2">
    <source>
        <dbReference type="EMBL" id="QNA46427.1"/>
    </source>
</evidence>
<name>A0A7G5XLS4_9BACT</name>
<protein>
    <submittedName>
        <fullName evidence="2">Uncharacterized protein</fullName>
    </submittedName>
</protein>
<evidence type="ECO:0000313" key="3">
    <source>
        <dbReference type="Proteomes" id="UP000515344"/>
    </source>
</evidence>
<feature type="transmembrane region" description="Helical" evidence="1">
    <location>
        <begin position="6"/>
        <end position="28"/>
    </location>
</feature>
<proteinExistence type="predicted"/>